<feature type="compositionally biased region" description="Polar residues" evidence="1">
    <location>
        <begin position="188"/>
        <end position="206"/>
    </location>
</feature>
<accession>A0A4U5N3C2</accession>
<dbReference type="AlphaFoldDB" id="A0A4U5N3C2"/>
<gene>
    <name evidence="2" type="ORF">L596_017857</name>
</gene>
<sequence length="266" mass="30266">MHRSFILAFLLTAMKPLFSAVFFSLLGFIAAYDDSCANRPFGSVISGPFYATGNVLHDKLCVRDKIMFRITWHRQDPYGTSPAYADFKFYSALHILHAYLPQQSWGNEAFCAVYYNETNRHPKTFVDRRYNFPKWVQFVFHKNVIEVQSDHGFLCSAKINFPLSDIRYYDFMGRCGAIISDPQISLKPETTTKSSGYPQTTTTTESPCPPDPCAKESETTTAASRCPEKKDPYSRNERRGDDKDKSASVGHLTLSLFLALLLKFLL</sequence>
<evidence type="ECO:0000256" key="1">
    <source>
        <dbReference type="SAM" id="MobiDB-lite"/>
    </source>
</evidence>
<feature type="region of interest" description="Disordered" evidence="1">
    <location>
        <begin position="187"/>
        <end position="246"/>
    </location>
</feature>
<reference evidence="2 3" key="1">
    <citation type="journal article" date="2015" name="Genome Biol.">
        <title>Comparative genomics of Steinernema reveals deeply conserved gene regulatory networks.</title>
        <authorList>
            <person name="Dillman A.R."/>
            <person name="Macchietto M."/>
            <person name="Porter C.F."/>
            <person name="Rogers A."/>
            <person name="Williams B."/>
            <person name="Antoshechkin I."/>
            <person name="Lee M.M."/>
            <person name="Goodwin Z."/>
            <person name="Lu X."/>
            <person name="Lewis E.E."/>
            <person name="Goodrich-Blair H."/>
            <person name="Stock S.P."/>
            <person name="Adams B.J."/>
            <person name="Sternberg P.W."/>
            <person name="Mortazavi A."/>
        </authorList>
    </citation>
    <scope>NUCLEOTIDE SEQUENCE [LARGE SCALE GENOMIC DNA]</scope>
    <source>
        <strain evidence="2 3">ALL</strain>
    </source>
</reference>
<dbReference type="EMBL" id="AZBU02000005">
    <property type="protein sequence ID" value="TKR76764.1"/>
    <property type="molecule type" value="Genomic_DNA"/>
</dbReference>
<organism evidence="2 3">
    <name type="scientific">Steinernema carpocapsae</name>
    <name type="common">Entomopathogenic nematode</name>
    <dbReference type="NCBI Taxonomy" id="34508"/>
    <lineage>
        <taxon>Eukaryota</taxon>
        <taxon>Metazoa</taxon>
        <taxon>Ecdysozoa</taxon>
        <taxon>Nematoda</taxon>
        <taxon>Chromadorea</taxon>
        <taxon>Rhabditida</taxon>
        <taxon>Tylenchina</taxon>
        <taxon>Panagrolaimomorpha</taxon>
        <taxon>Strongyloidoidea</taxon>
        <taxon>Steinernematidae</taxon>
        <taxon>Steinernema</taxon>
    </lineage>
</organism>
<feature type="compositionally biased region" description="Basic and acidic residues" evidence="1">
    <location>
        <begin position="226"/>
        <end position="246"/>
    </location>
</feature>
<reference evidence="2 3" key="2">
    <citation type="journal article" date="2019" name="G3 (Bethesda)">
        <title>Hybrid Assembly of the Genome of the Entomopathogenic Nematode Steinernema carpocapsae Identifies the X-Chromosome.</title>
        <authorList>
            <person name="Serra L."/>
            <person name="Macchietto M."/>
            <person name="Macias-Munoz A."/>
            <person name="McGill C.J."/>
            <person name="Rodriguez I.M."/>
            <person name="Rodriguez B."/>
            <person name="Murad R."/>
            <person name="Mortazavi A."/>
        </authorList>
    </citation>
    <scope>NUCLEOTIDE SEQUENCE [LARGE SCALE GENOMIC DNA]</scope>
    <source>
        <strain evidence="2 3">ALL</strain>
    </source>
</reference>
<comment type="caution">
    <text evidence="2">The sequence shown here is derived from an EMBL/GenBank/DDBJ whole genome shotgun (WGS) entry which is preliminary data.</text>
</comment>
<keyword evidence="3" id="KW-1185">Reference proteome</keyword>
<evidence type="ECO:0000313" key="2">
    <source>
        <dbReference type="EMBL" id="TKR76764.1"/>
    </source>
</evidence>
<name>A0A4U5N3C2_STECR</name>
<evidence type="ECO:0000313" key="3">
    <source>
        <dbReference type="Proteomes" id="UP000298663"/>
    </source>
</evidence>
<protein>
    <submittedName>
        <fullName evidence="2">Uncharacterized protein</fullName>
    </submittedName>
</protein>
<proteinExistence type="predicted"/>
<dbReference type="Proteomes" id="UP000298663">
    <property type="component" value="Unassembled WGS sequence"/>
</dbReference>